<dbReference type="SUPFAM" id="SSF53920">
    <property type="entry name" value="Fe-only hydrogenase"/>
    <property type="match status" value="1"/>
</dbReference>
<gene>
    <name evidence="8" type="ORF">TELCIR_22718</name>
</gene>
<reference evidence="8 9" key="1">
    <citation type="submission" date="2015-09" db="EMBL/GenBank/DDBJ databases">
        <title>Draft genome of the parasitic nematode Teladorsagia circumcincta isolate WARC Sus (inbred).</title>
        <authorList>
            <person name="Mitreva M."/>
        </authorList>
    </citation>
    <scope>NUCLEOTIDE SEQUENCE [LARGE SCALE GENOMIC DNA]</scope>
    <source>
        <strain evidence="8 9">S</strain>
    </source>
</reference>
<evidence type="ECO:0000259" key="7">
    <source>
        <dbReference type="Pfam" id="PF02906"/>
    </source>
</evidence>
<evidence type="ECO:0000313" key="9">
    <source>
        <dbReference type="Proteomes" id="UP000230423"/>
    </source>
</evidence>
<feature type="non-terminal residue" evidence="8">
    <location>
        <position position="1"/>
    </location>
</feature>
<protein>
    <recommendedName>
        <fullName evidence="7">Iron hydrogenase large subunit C-terminal domain-containing protein</fullName>
    </recommendedName>
</protein>
<keyword evidence="9" id="KW-1185">Reference proteome</keyword>
<dbReference type="InterPro" id="IPR050340">
    <property type="entry name" value="Cytosolic_Fe-S_CAF"/>
</dbReference>
<comment type="similarity">
    <text evidence="1">Belongs to the NARF family.</text>
</comment>
<organism evidence="8 9">
    <name type="scientific">Teladorsagia circumcincta</name>
    <name type="common">Brown stomach worm</name>
    <name type="synonym">Ostertagia circumcincta</name>
    <dbReference type="NCBI Taxonomy" id="45464"/>
    <lineage>
        <taxon>Eukaryota</taxon>
        <taxon>Metazoa</taxon>
        <taxon>Ecdysozoa</taxon>
        <taxon>Nematoda</taxon>
        <taxon>Chromadorea</taxon>
        <taxon>Rhabditida</taxon>
        <taxon>Rhabditina</taxon>
        <taxon>Rhabditomorpha</taxon>
        <taxon>Strongyloidea</taxon>
        <taxon>Trichostrongylidae</taxon>
        <taxon>Teladorsagia</taxon>
    </lineage>
</organism>
<sequence length="232" mass="25062">GCAKMGNADSSKINTIRGFPNCIIPLETRIVEEPLVAVRKREPVKNGAKKGAVKISLNDCLACSGCITSAETVLVEEQSITRLLEGMSSKQLSVITVCPQSVCSIAVKRNISVPQAAKLIASSPQAVTGALVKDYLSRRLEVPIDSIYHAAVMPCFDKKLEASRPDFYVPGTDSARETDCVISTECAMLSTFQHNGIVFEWTYGDFLEKQTFNDIQFNKSSGPNANVVGSPV</sequence>
<keyword evidence="4" id="KW-0408">Iron</keyword>
<name>A0A2G9TD43_TELCI</name>
<comment type="function">
    <text evidence="6">Component of the cytosolic iron-sulfur (Fe/S) protein assembly machinery. Required for maturation of extramitochondrial Fe/S proteins.</text>
</comment>
<proteinExistence type="inferred from homology"/>
<dbReference type="FunFam" id="3.30.70.20:FF:000042">
    <property type="entry name" value="Cytosolic Fe-S cluster assembly factor NAR1"/>
    <property type="match status" value="1"/>
</dbReference>
<feature type="domain" description="Iron hydrogenase large subunit C-terminal" evidence="7">
    <location>
        <begin position="70"/>
        <end position="200"/>
    </location>
</feature>
<evidence type="ECO:0000256" key="1">
    <source>
        <dbReference type="ARBA" id="ARBA00006596"/>
    </source>
</evidence>
<dbReference type="InterPro" id="IPR004108">
    <property type="entry name" value="Fe_hydrogenase_lsu_C"/>
</dbReference>
<keyword evidence="2" id="KW-0004">4Fe-4S</keyword>
<evidence type="ECO:0000256" key="2">
    <source>
        <dbReference type="ARBA" id="ARBA00022485"/>
    </source>
</evidence>
<dbReference type="GO" id="GO:0046872">
    <property type="term" value="F:metal ion binding"/>
    <property type="evidence" value="ECO:0007669"/>
    <property type="project" value="UniProtKB-KW"/>
</dbReference>
<dbReference type="OrthoDB" id="10253113at2759"/>
<dbReference type="GO" id="GO:0051539">
    <property type="term" value="F:4 iron, 4 sulfur cluster binding"/>
    <property type="evidence" value="ECO:0007669"/>
    <property type="project" value="UniProtKB-KW"/>
</dbReference>
<evidence type="ECO:0000256" key="3">
    <source>
        <dbReference type="ARBA" id="ARBA00022723"/>
    </source>
</evidence>
<keyword evidence="3" id="KW-0479">Metal-binding</keyword>
<dbReference type="PANTHER" id="PTHR11615">
    <property type="entry name" value="NITRATE, FORMATE, IRON DEHYDROGENASE"/>
    <property type="match status" value="1"/>
</dbReference>
<dbReference type="Pfam" id="PF02906">
    <property type="entry name" value="Fe_hyd_lg_C"/>
    <property type="match status" value="1"/>
</dbReference>
<dbReference type="EMBL" id="KZ383724">
    <property type="protein sequence ID" value="PIO55891.1"/>
    <property type="molecule type" value="Genomic_DNA"/>
</dbReference>
<dbReference type="Gene3D" id="3.40.50.1780">
    <property type="match status" value="1"/>
</dbReference>
<evidence type="ECO:0000256" key="6">
    <source>
        <dbReference type="ARBA" id="ARBA00025700"/>
    </source>
</evidence>
<evidence type="ECO:0000256" key="4">
    <source>
        <dbReference type="ARBA" id="ARBA00023004"/>
    </source>
</evidence>
<keyword evidence="5" id="KW-0411">Iron-sulfur</keyword>
<dbReference type="Proteomes" id="UP000230423">
    <property type="component" value="Unassembled WGS sequence"/>
</dbReference>
<dbReference type="InterPro" id="IPR009016">
    <property type="entry name" value="Fe_hydrogenase"/>
</dbReference>
<dbReference type="AlphaFoldDB" id="A0A2G9TD43"/>
<accession>A0A2G9TD43</accession>
<evidence type="ECO:0000313" key="8">
    <source>
        <dbReference type="EMBL" id="PIO55891.1"/>
    </source>
</evidence>
<evidence type="ECO:0000256" key="5">
    <source>
        <dbReference type="ARBA" id="ARBA00023014"/>
    </source>
</evidence>